<keyword evidence="3" id="KW-1185">Reference proteome</keyword>
<feature type="transmembrane region" description="Helical" evidence="1">
    <location>
        <begin position="20"/>
        <end position="45"/>
    </location>
</feature>
<organism evidence="2 3">
    <name type="scientific">Aspergillus pseudoustus</name>
    <dbReference type="NCBI Taxonomy" id="1810923"/>
    <lineage>
        <taxon>Eukaryota</taxon>
        <taxon>Fungi</taxon>
        <taxon>Dikarya</taxon>
        <taxon>Ascomycota</taxon>
        <taxon>Pezizomycotina</taxon>
        <taxon>Eurotiomycetes</taxon>
        <taxon>Eurotiomycetidae</taxon>
        <taxon>Eurotiales</taxon>
        <taxon>Aspergillaceae</taxon>
        <taxon>Aspergillus</taxon>
        <taxon>Aspergillus subgen. Nidulantes</taxon>
    </lineage>
</organism>
<sequence>MGAKQIEPPSPEVQFLESKYLVLVAFSLWILVINFKVCYILGYGLSPVLLFQE</sequence>
<proteinExistence type="predicted"/>
<reference evidence="2 3" key="1">
    <citation type="submission" date="2024-07" db="EMBL/GenBank/DDBJ databases">
        <title>Section-level genome sequencing and comparative genomics of Aspergillus sections Usti and Cavernicolus.</title>
        <authorList>
            <consortium name="Lawrence Berkeley National Laboratory"/>
            <person name="Nybo J.L."/>
            <person name="Vesth T.C."/>
            <person name="Theobald S."/>
            <person name="Frisvad J.C."/>
            <person name="Larsen T.O."/>
            <person name="Kjaerboelling I."/>
            <person name="Rothschild-Mancinelli K."/>
            <person name="Lyhne E.K."/>
            <person name="Kogle M.E."/>
            <person name="Barry K."/>
            <person name="Clum A."/>
            <person name="Na H."/>
            <person name="Ledsgaard L."/>
            <person name="Lin J."/>
            <person name="Lipzen A."/>
            <person name="Kuo A."/>
            <person name="Riley R."/>
            <person name="Mondo S."/>
            <person name="Labutti K."/>
            <person name="Haridas S."/>
            <person name="Pangalinan J."/>
            <person name="Salamov A.A."/>
            <person name="Simmons B.A."/>
            <person name="Magnuson J.K."/>
            <person name="Chen J."/>
            <person name="Drula E."/>
            <person name="Henrissat B."/>
            <person name="Wiebenga A."/>
            <person name="Lubbers R.J."/>
            <person name="Gomes A.C."/>
            <person name="Makela M.R."/>
            <person name="Stajich J."/>
            <person name="Grigoriev I.V."/>
            <person name="Mortensen U.H."/>
            <person name="De Vries R.P."/>
            <person name="Baker S.E."/>
            <person name="Andersen M.R."/>
        </authorList>
    </citation>
    <scope>NUCLEOTIDE SEQUENCE [LARGE SCALE GENOMIC DNA]</scope>
    <source>
        <strain evidence="2 3">CBS 123904</strain>
    </source>
</reference>
<keyword evidence="1" id="KW-0812">Transmembrane</keyword>
<keyword evidence="1" id="KW-1133">Transmembrane helix</keyword>
<dbReference type="Proteomes" id="UP001610446">
    <property type="component" value="Unassembled WGS sequence"/>
</dbReference>
<gene>
    <name evidence="2" type="ORF">BJY01DRAFT_212295</name>
</gene>
<accession>A0ABR4KA41</accession>
<evidence type="ECO:0000313" key="3">
    <source>
        <dbReference type="Proteomes" id="UP001610446"/>
    </source>
</evidence>
<protein>
    <submittedName>
        <fullName evidence="2">Uncharacterized protein</fullName>
    </submittedName>
</protein>
<name>A0ABR4KA41_9EURO</name>
<evidence type="ECO:0000256" key="1">
    <source>
        <dbReference type="SAM" id="Phobius"/>
    </source>
</evidence>
<keyword evidence="1" id="KW-0472">Membrane</keyword>
<dbReference type="EMBL" id="JBFXLU010000052">
    <property type="protein sequence ID" value="KAL2848113.1"/>
    <property type="molecule type" value="Genomic_DNA"/>
</dbReference>
<comment type="caution">
    <text evidence="2">The sequence shown here is derived from an EMBL/GenBank/DDBJ whole genome shotgun (WGS) entry which is preliminary data.</text>
</comment>
<evidence type="ECO:0000313" key="2">
    <source>
        <dbReference type="EMBL" id="KAL2848113.1"/>
    </source>
</evidence>